<evidence type="ECO:0000256" key="1">
    <source>
        <dbReference type="HAMAP-Rule" id="MF_04114"/>
    </source>
</evidence>
<keyword evidence="1" id="KW-1171">Viral genome ejection through host cell envelope</keyword>
<dbReference type="Pfam" id="PF07230">
    <property type="entry name" value="Portal_T4"/>
    <property type="match status" value="1"/>
</dbReference>
<comment type="subcellular location">
    <subcellularLocation>
        <location evidence="1">Virion</location>
    </subcellularLocation>
    <text evidence="1">Located at a unique 5-fold vertex of the icosahedral capsid.</text>
</comment>
<sequence>MAANSKFSLFGFNFSRKQDGEEDNSQQSFSPPSNDDGALTITSAAYYGTYVDMDGTAKNEVELISRYREMAMQPEIESALDDIVNEAISQDDDGRITEIVLDSLKQPDKIKKAIRDEFETILRLLNYKNMAQDIFRRYYIDGKMYYHIIIDKDNPTEGIKELRYIDPRKLKKVREIKKKKDERTGVDVMNVINEYYIFNDKVVSGSSSNYGPVGVRITTDSIINVVSGLMDSRRAVVLSYLHKAIKPLNQLRMIEDATVIYRISRAPERRIFYIDVGNLPKLKAEQYLRDIMAKYKNKLVYDAATGEIRDDRKFMSMMEDFWLPRREGGKGTEITTLPGGQNLGELEDVKYFEKKLYKALNVPVSRLEPNQGFSLGRISEVTRDELKFAKFIDRMRNKFSDIFNQALRAQCIFKGICTLEEWDEFKEHIHYDFIMDNNFSEMKNAELMKERLGLLSQVDPYTGRYYSQAWIQRNVLCLNDVDITAMQKEIDQEKKDGFDVPVEVTNQVLQAQLLAQIEQPAQPGQSTPQAKQEDYNTFDRIKRVL</sequence>
<dbReference type="GO" id="GO:0019028">
    <property type="term" value="C:viral capsid"/>
    <property type="evidence" value="ECO:0007669"/>
    <property type="project" value="UniProtKB-UniRule"/>
</dbReference>
<proteinExistence type="inferred from homology"/>
<feature type="region of interest" description="Disordered" evidence="2">
    <location>
        <begin position="18"/>
        <end position="37"/>
    </location>
</feature>
<keyword evidence="1" id="KW-1242">Viral contractile tail ejection system</keyword>
<organism evidence="3">
    <name type="scientific">uncultured Caudovirales phage</name>
    <dbReference type="NCBI Taxonomy" id="2100421"/>
    <lineage>
        <taxon>Viruses</taxon>
        <taxon>Duplodnaviria</taxon>
        <taxon>Heunggongvirae</taxon>
        <taxon>Uroviricota</taxon>
        <taxon>Caudoviricetes</taxon>
        <taxon>Peduoviridae</taxon>
        <taxon>Maltschvirus</taxon>
        <taxon>Maltschvirus maltsch</taxon>
    </lineage>
</organism>
<feature type="region of interest" description="Disordered" evidence="2">
    <location>
        <begin position="519"/>
        <end position="538"/>
    </location>
</feature>
<evidence type="ECO:0000313" key="3">
    <source>
        <dbReference type="EMBL" id="CAB4222761.1"/>
    </source>
</evidence>
<keyword evidence="1" id="KW-0167">Capsid protein</keyword>
<name>A0A6J5T6V6_9CAUD</name>
<keyword evidence="1" id="KW-1162">Viral penetration into host cytoplasm</keyword>
<keyword evidence="1" id="KW-0118">Viral capsid assembly</keyword>
<protein>
    <recommendedName>
        <fullName evidence="1">Portal protein</fullName>
    </recommendedName>
    <alternativeName>
        <fullName evidence="1">gp20</fullName>
    </alternativeName>
</protein>
<dbReference type="GO" id="GO:0019072">
    <property type="term" value="P:viral genome packaging"/>
    <property type="evidence" value="ECO:0007669"/>
    <property type="project" value="UniProtKB-UniRule"/>
</dbReference>
<keyword evidence="1" id="KW-1160">Virus entry into host cell</keyword>
<dbReference type="GO" id="GO:0019076">
    <property type="term" value="P:viral release from host cell"/>
    <property type="evidence" value="ECO:0007669"/>
    <property type="project" value="UniProtKB-UniRule"/>
</dbReference>
<keyword evidence="1" id="KW-0231">Viral genome packaging</keyword>
<dbReference type="InterPro" id="IPR010823">
    <property type="entry name" value="Portal_Gp20"/>
</dbReference>
<comment type="subunit">
    <text evidence="1">Homododecamer. Interacts with the large terminase subunit. Interacts with the major capsid protein. Interacts with the capsid vertex protein.</text>
</comment>
<comment type="similarity">
    <text evidence="1">Belongs to the Tevenvirinae portal protein family.</text>
</comment>
<dbReference type="EMBL" id="LR797523">
    <property type="protein sequence ID" value="CAB4222761.1"/>
    <property type="molecule type" value="Genomic_DNA"/>
</dbReference>
<keyword evidence="1" id="KW-0946">Virion</keyword>
<comment type="function">
    <text evidence="1">Forms the portal vertex of the capsid. This portal plays critical roles in head assembly, genome packaging, neck/tail attachment, and genome ejection. The portal protein multimerizes as a single ring-shaped homododecamer arranged around a central channel. Binds to the terminase subunits to form the packaging machine.</text>
</comment>
<dbReference type="HAMAP" id="MF_04114">
    <property type="entry name" value="PORTAL_T4"/>
    <property type="match status" value="1"/>
</dbReference>
<evidence type="ECO:0000256" key="2">
    <source>
        <dbReference type="SAM" id="MobiDB-lite"/>
    </source>
</evidence>
<accession>A0A6J5T6V6</accession>
<gene>
    <name evidence="3" type="ORF">UFOVP1655_219</name>
</gene>
<keyword evidence="1" id="KW-1188">Viral release from host cell</keyword>
<reference evidence="3" key="1">
    <citation type="submission" date="2020-05" db="EMBL/GenBank/DDBJ databases">
        <authorList>
            <person name="Chiriac C."/>
            <person name="Salcher M."/>
            <person name="Ghai R."/>
            <person name="Kavagutti S V."/>
        </authorList>
    </citation>
    <scope>NUCLEOTIDE SEQUENCE</scope>
</reference>
<dbReference type="GO" id="GO:0099000">
    <property type="term" value="P:symbiont genome ejection through host cell envelope, contractile tail mechanism"/>
    <property type="evidence" value="ECO:0007669"/>
    <property type="project" value="UniProtKB-UniRule"/>
</dbReference>